<evidence type="ECO:0000256" key="4">
    <source>
        <dbReference type="ARBA" id="ARBA00011273"/>
    </source>
</evidence>
<dbReference type="EMBL" id="JYNV01000212">
    <property type="protein sequence ID" value="KZM22610.1"/>
    <property type="molecule type" value="Genomic_DNA"/>
</dbReference>
<evidence type="ECO:0000256" key="3">
    <source>
        <dbReference type="ARBA" id="ARBA00006020"/>
    </source>
</evidence>
<gene>
    <name evidence="9" type="ORF">ST47_g6174</name>
</gene>
<dbReference type="GO" id="GO:0005758">
    <property type="term" value="C:mitochondrial intermembrane space"/>
    <property type="evidence" value="ECO:0007669"/>
    <property type="project" value="TreeGrafter"/>
</dbReference>
<comment type="caution">
    <text evidence="9">The sequence shown here is derived from an EMBL/GenBank/DDBJ whole genome shotgun (WGS) entry which is preliminary data.</text>
</comment>
<comment type="subunit">
    <text evidence="4 8">Interacts with the iron-sulfur protein subunit within the SDH catalytic dimer.</text>
</comment>
<evidence type="ECO:0000313" key="10">
    <source>
        <dbReference type="Proteomes" id="UP000076837"/>
    </source>
</evidence>
<evidence type="ECO:0000256" key="5">
    <source>
        <dbReference type="ARBA" id="ARBA00022946"/>
    </source>
</evidence>
<evidence type="ECO:0000313" key="9">
    <source>
        <dbReference type="EMBL" id="KZM22610.1"/>
    </source>
</evidence>
<accession>A0A163CPH3</accession>
<dbReference type="CDD" id="cd20270">
    <property type="entry name" value="Complex1_LYR_SDHAF3_LYRM10"/>
    <property type="match status" value="1"/>
</dbReference>
<evidence type="ECO:0000256" key="8">
    <source>
        <dbReference type="RuleBase" id="RU368039"/>
    </source>
</evidence>
<keyword evidence="7 8" id="KW-0143">Chaperone</keyword>
<dbReference type="PANTHER" id="PTHR13137">
    <property type="entry name" value="DC11 ACN9 HOMOLOG"/>
    <property type="match status" value="1"/>
</dbReference>
<dbReference type="InterPro" id="IPR008381">
    <property type="entry name" value="SDHAF3/Sdh7"/>
</dbReference>
<comment type="function">
    <text evidence="1 8">Plays an essential role in the assembly of succinate dehydrogenase (SDH), an enzyme complex (also referred to as respiratory complex II) that is a component of both the tricarboxylic acid (TCA) cycle and the mitochondrial electron transport chain, and which couples the oxidation of succinate to fumarate with the reduction of ubiquinone (coenzyme Q) to ubiquinol. Promotes maturation of the iron-sulfur protein subunit of the SDH catalytic dimer, protecting it from the deleterious effects of oxidants. May act together with SDHAF1.</text>
</comment>
<dbReference type="GO" id="GO:0005759">
    <property type="term" value="C:mitochondrial matrix"/>
    <property type="evidence" value="ECO:0007669"/>
    <property type="project" value="UniProtKB-SubCell"/>
</dbReference>
<dbReference type="GO" id="GO:0034553">
    <property type="term" value="P:mitochondrial respiratory chain complex II assembly"/>
    <property type="evidence" value="ECO:0007669"/>
    <property type="project" value="UniProtKB-UniRule"/>
</dbReference>
<reference evidence="9 10" key="1">
    <citation type="journal article" date="2016" name="Sci. Rep.">
        <title>Draft genome sequencing and secretome analysis of fungal phytopathogen Ascochyta rabiei provides insight into the necrotrophic effector repertoire.</title>
        <authorList>
            <person name="Verma S."/>
            <person name="Gazara R.K."/>
            <person name="Nizam S."/>
            <person name="Parween S."/>
            <person name="Chattopadhyay D."/>
            <person name="Verma P.K."/>
        </authorList>
    </citation>
    <scope>NUCLEOTIDE SEQUENCE [LARGE SCALE GENOMIC DNA]</scope>
    <source>
        <strain evidence="9 10">ArDII</strain>
    </source>
</reference>
<keyword evidence="6 8" id="KW-0496">Mitochondrion</keyword>
<keyword evidence="5" id="KW-0809">Transit peptide</keyword>
<dbReference type="Proteomes" id="UP000076837">
    <property type="component" value="Unassembled WGS sequence"/>
</dbReference>
<organism evidence="9 10">
    <name type="scientific">Didymella rabiei</name>
    <name type="common">Chickpea ascochyta blight fungus</name>
    <name type="synonym">Mycosphaerella rabiei</name>
    <dbReference type="NCBI Taxonomy" id="5454"/>
    <lineage>
        <taxon>Eukaryota</taxon>
        <taxon>Fungi</taxon>
        <taxon>Dikarya</taxon>
        <taxon>Ascomycota</taxon>
        <taxon>Pezizomycotina</taxon>
        <taxon>Dothideomycetes</taxon>
        <taxon>Pleosporomycetidae</taxon>
        <taxon>Pleosporales</taxon>
        <taxon>Pleosporineae</taxon>
        <taxon>Didymellaceae</taxon>
        <taxon>Ascochyta</taxon>
    </lineage>
</organism>
<evidence type="ECO:0000256" key="1">
    <source>
        <dbReference type="ARBA" id="ARBA00003675"/>
    </source>
</evidence>
<dbReference type="PANTHER" id="PTHR13137:SF6">
    <property type="entry name" value="SUCCINATE DEHYDROGENASE ASSEMBLY FACTOR 3, MITOCHONDRIAL"/>
    <property type="match status" value="1"/>
</dbReference>
<comment type="subcellular location">
    <subcellularLocation>
        <location evidence="2 8">Mitochondrion matrix</location>
    </subcellularLocation>
</comment>
<evidence type="ECO:0000256" key="6">
    <source>
        <dbReference type="ARBA" id="ARBA00023128"/>
    </source>
</evidence>
<sequence>MRIYSRLLATATDAGAAKGPFRPAPAALLPPIPLYRTLLRTHRKVLPVEQRLLGDMYVKAEFRAHKDIDNPVQIIGFLSEWQMYAQALQGDTWRGEKMDKAKIDKMSDQQLGQLYELMQTIQKQNNEDAEVEEPDTVCNSGFADHETIEMVQGPWGCNQLIRSHVGGSRAIPGSWGNAPLATNHWGGTIGMGMGMGMGTGMTANMPLASSRAMVPVNGYGHDHRLTGPYSSRPAIYNGHGSFDIGVVMDDGALEDYNYGYGDGRRRQHMSSSRYKYYHSSKPATNCVVM</sequence>
<protein>
    <recommendedName>
        <fullName evidence="8">Succinate dehydrogenase assembly factor 3</fullName>
        <shortName evidence="8">SDH assembly factor 3</shortName>
        <shortName evidence="8">SDHAF3</shortName>
    </recommendedName>
</protein>
<name>A0A163CPH3_DIDRA</name>
<proteinExistence type="inferred from homology"/>
<dbReference type="GO" id="GO:0006105">
    <property type="term" value="P:succinate metabolic process"/>
    <property type="evidence" value="ECO:0007669"/>
    <property type="project" value="TreeGrafter"/>
</dbReference>
<comment type="similarity">
    <text evidence="3 8">Belongs to the complex I LYR family. SDHAF3 subfamily.</text>
</comment>
<dbReference type="Pfam" id="PF13233">
    <property type="entry name" value="Complex1_LYR_2"/>
    <property type="match status" value="1"/>
</dbReference>
<dbReference type="STRING" id="5454.A0A163CPH3"/>
<dbReference type="AlphaFoldDB" id="A0A163CPH3"/>
<evidence type="ECO:0000256" key="7">
    <source>
        <dbReference type="ARBA" id="ARBA00023186"/>
    </source>
</evidence>
<keyword evidence="10" id="KW-1185">Reference proteome</keyword>
<evidence type="ECO:0000256" key="2">
    <source>
        <dbReference type="ARBA" id="ARBA00004305"/>
    </source>
</evidence>